<feature type="compositionally biased region" description="Polar residues" evidence="1">
    <location>
        <begin position="272"/>
        <end position="285"/>
    </location>
</feature>
<reference evidence="2" key="1">
    <citation type="submission" date="2020-05" db="EMBL/GenBank/DDBJ databases">
        <title>Mycena genomes resolve the evolution of fungal bioluminescence.</title>
        <authorList>
            <person name="Tsai I.J."/>
        </authorList>
    </citation>
    <scope>NUCLEOTIDE SEQUENCE</scope>
    <source>
        <strain evidence="2">110903Hualien_Pintung</strain>
    </source>
</reference>
<feature type="region of interest" description="Disordered" evidence="1">
    <location>
        <begin position="189"/>
        <end position="209"/>
    </location>
</feature>
<feature type="region of interest" description="Disordered" evidence="1">
    <location>
        <begin position="238"/>
        <end position="287"/>
    </location>
</feature>
<dbReference type="AlphaFoldDB" id="A0A8H6TGJ3"/>
<feature type="compositionally biased region" description="Low complexity" evidence="1">
    <location>
        <begin position="238"/>
        <end position="248"/>
    </location>
</feature>
<evidence type="ECO:0000256" key="1">
    <source>
        <dbReference type="SAM" id="MobiDB-lite"/>
    </source>
</evidence>
<feature type="compositionally biased region" description="Low complexity" evidence="1">
    <location>
        <begin position="28"/>
        <end position="57"/>
    </location>
</feature>
<organism evidence="2 3">
    <name type="scientific">Mycena chlorophos</name>
    <name type="common">Agaric fungus</name>
    <name type="synonym">Agaricus chlorophos</name>
    <dbReference type="NCBI Taxonomy" id="658473"/>
    <lineage>
        <taxon>Eukaryota</taxon>
        <taxon>Fungi</taxon>
        <taxon>Dikarya</taxon>
        <taxon>Basidiomycota</taxon>
        <taxon>Agaricomycotina</taxon>
        <taxon>Agaricomycetes</taxon>
        <taxon>Agaricomycetidae</taxon>
        <taxon>Agaricales</taxon>
        <taxon>Marasmiineae</taxon>
        <taxon>Mycenaceae</taxon>
        <taxon>Mycena</taxon>
    </lineage>
</organism>
<evidence type="ECO:0000313" key="2">
    <source>
        <dbReference type="EMBL" id="KAF7317288.1"/>
    </source>
</evidence>
<name>A0A8H6TGJ3_MYCCL</name>
<dbReference type="Proteomes" id="UP000613580">
    <property type="component" value="Unassembled WGS sequence"/>
</dbReference>
<sequence length="405" mass="43743">MSSVYSEFLSSGLRGVSSVPQHLRKRVNSNASSSSRSASGTTSASASSTGNTSKNSARYNILRGLARRSSTRSDSSPAPTPKPKPLSMGAPVEHIAPAPSAKAKGNKSRRMSLVELPIRVLTTRRGLAAELDTPGTGSRHIGRSGHGRKHNPGQPEDEEVYLFGDDKIDPFHASPYSSSFFTVEVDVDVDDDDAPTSGPQAPSAPSRHQRRLSLLNFHLGGGELLTLGLPGFARAKTTTTTNASATTKTHTRTRSQPQNVLLKGPGPHNENTKPSPTTNANARQGRQTRRLSLPLPLSPFARANANAYTLPHLARVHIQLARNAKSELFEVQLPVPVPVQLRLEEDADAEEDEQDVYLREGATLLNTLALLEQRQQDAEEDADPIGAIDWRQFHAELLCAYPVEG</sequence>
<feature type="region of interest" description="Disordered" evidence="1">
    <location>
        <begin position="1"/>
        <end position="92"/>
    </location>
</feature>
<comment type="caution">
    <text evidence="2">The sequence shown here is derived from an EMBL/GenBank/DDBJ whole genome shotgun (WGS) entry which is preliminary data.</text>
</comment>
<accession>A0A8H6TGJ3</accession>
<proteinExistence type="predicted"/>
<keyword evidence="3" id="KW-1185">Reference proteome</keyword>
<protein>
    <submittedName>
        <fullName evidence="2">Uncharacterized protein</fullName>
    </submittedName>
</protein>
<dbReference type="EMBL" id="JACAZE010000005">
    <property type="protein sequence ID" value="KAF7317288.1"/>
    <property type="molecule type" value="Genomic_DNA"/>
</dbReference>
<feature type="region of interest" description="Disordered" evidence="1">
    <location>
        <begin position="130"/>
        <end position="156"/>
    </location>
</feature>
<gene>
    <name evidence="2" type="ORF">HMN09_00464300</name>
</gene>
<evidence type="ECO:0000313" key="3">
    <source>
        <dbReference type="Proteomes" id="UP000613580"/>
    </source>
</evidence>
<feature type="compositionally biased region" description="Basic residues" evidence="1">
    <location>
        <begin position="140"/>
        <end position="151"/>
    </location>
</feature>